<keyword evidence="4 6" id="KW-1133">Transmembrane helix</keyword>
<keyword evidence="2" id="KW-1003">Cell membrane</keyword>
<evidence type="ECO:0000259" key="7">
    <source>
        <dbReference type="Pfam" id="PF00482"/>
    </source>
</evidence>
<proteinExistence type="predicted"/>
<evidence type="ECO:0000256" key="5">
    <source>
        <dbReference type="ARBA" id="ARBA00023136"/>
    </source>
</evidence>
<comment type="subcellular location">
    <subcellularLocation>
        <location evidence="1">Cell membrane</location>
        <topology evidence="1">Multi-pass membrane protein</topology>
    </subcellularLocation>
</comment>
<reference evidence="8 9" key="1">
    <citation type="submission" date="2023-05" db="EMBL/GenBank/DDBJ databases">
        <title>Actinoplanes sp. NEAU-A12 genome sequencing.</title>
        <authorList>
            <person name="Wang Z.-S."/>
        </authorList>
    </citation>
    <scope>NUCLEOTIDE SEQUENCE [LARGE SCALE GENOMIC DNA]</scope>
    <source>
        <strain evidence="8 9">NEAU-A12</strain>
    </source>
</reference>
<evidence type="ECO:0000313" key="9">
    <source>
        <dbReference type="Proteomes" id="UP001241758"/>
    </source>
</evidence>
<evidence type="ECO:0000256" key="4">
    <source>
        <dbReference type="ARBA" id="ARBA00022989"/>
    </source>
</evidence>
<keyword evidence="5 6" id="KW-0472">Membrane</keyword>
<dbReference type="InterPro" id="IPR018076">
    <property type="entry name" value="T2SS_GspF_dom"/>
</dbReference>
<name>A0ABT6WXA9_9ACTN</name>
<comment type="caution">
    <text evidence="8">The sequence shown here is derived from an EMBL/GenBank/DDBJ whole genome shotgun (WGS) entry which is preliminary data.</text>
</comment>
<dbReference type="Pfam" id="PF00482">
    <property type="entry name" value="T2SSF"/>
    <property type="match status" value="1"/>
</dbReference>
<evidence type="ECO:0000313" key="8">
    <source>
        <dbReference type="EMBL" id="MDI6104371.1"/>
    </source>
</evidence>
<feature type="transmembrane region" description="Helical" evidence="6">
    <location>
        <begin position="76"/>
        <end position="94"/>
    </location>
</feature>
<evidence type="ECO:0000256" key="6">
    <source>
        <dbReference type="SAM" id="Phobius"/>
    </source>
</evidence>
<dbReference type="PANTHER" id="PTHR35007:SF3">
    <property type="entry name" value="POSSIBLE CONSERVED ALANINE RICH MEMBRANE PROTEIN"/>
    <property type="match status" value="1"/>
</dbReference>
<feature type="transmembrane region" description="Helical" evidence="6">
    <location>
        <begin position="227"/>
        <end position="247"/>
    </location>
</feature>
<evidence type="ECO:0000256" key="2">
    <source>
        <dbReference type="ARBA" id="ARBA00022475"/>
    </source>
</evidence>
<evidence type="ECO:0000256" key="1">
    <source>
        <dbReference type="ARBA" id="ARBA00004651"/>
    </source>
</evidence>
<dbReference type="EMBL" id="JASCTH010000032">
    <property type="protein sequence ID" value="MDI6104371.1"/>
    <property type="molecule type" value="Genomic_DNA"/>
</dbReference>
<accession>A0ABT6WXA9</accession>
<feature type="transmembrane region" description="Helical" evidence="6">
    <location>
        <begin position="253"/>
        <end position="274"/>
    </location>
</feature>
<evidence type="ECO:0000256" key="3">
    <source>
        <dbReference type="ARBA" id="ARBA00022692"/>
    </source>
</evidence>
<feature type="domain" description="Type II secretion system protein GspF" evidence="7">
    <location>
        <begin position="114"/>
        <end position="239"/>
    </location>
</feature>
<sequence>MVVMTLTVPLAALLGLGTAFGVVLVALGLSGRDNGPADLEPDSWLSRFTSARGPVDRRRVAVCVAVGVVVAVLTRWPVAAALCAVGAWVLPAVIGPDRDHARRVARIEAIATWTEALRDNLSGAAGLEQAITTSAIECPEPIRDEVIRLATRLQRSWRLAAALRAFAAELADPTADLVVAGLLMAARGSAGQLGEVLGELATSARAKVASRQRIAAGRKRNRTSARVIVGVTLAMAGVLTLINRGYLAPFDTATGQLVLLMAGGCFAFAFFWLARLMRDRDNSRILAGVAGDSDARAVVVS</sequence>
<dbReference type="Proteomes" id="UP001241758">
    <property type="component" value="Unassembled WGS sequence"/>
</dbReference>
<organism evidence="8 9">
    <name type="scientific">Actinoplanes sandaracinus</name>
    <dbReference type="NCBI Taxonomy" id="3045177"/>
    <lineage>
        <taxon>Bacteria</taxon>
        <taxon>Bacillati</taxon>
        <taxon>Actinomycetota</taxon>
        <taxon>Actinomycetes</taxon>
        <taxon>Micromonosporales</taxon>
        <taxon>Micromonosporaceae</taxon>
        <taxon>Actinoplanes</taxon>
    </lineage>
</organism>
<gene>
    <name evidence="8" type="ORF">QLQ12_37850</name>
</gene>
<protein>
    <submittedName>
        <fullName evidence="8">Type II secretion system F family protein</fullName>
    </submittedName>
</protein>
<keyword evidence="3 6" id="KW-0812">Transmembrane</keyword>
<keyword evidence="9" id="KW-1185">Reference proteome</keyword>
<dbReference type="PANTHER" id="PTHR35007">
    <property type="entry name" value="INTEGRAL MEMBRANE PROTEIN-RELATED"/>
    <property type="match status" value="1"/>
</dbReference>